<proteinExistence type="predicted"/>
<dbReference type="AlphaFoldDB" id="A0A9W8A7L7"/>
<name>A0A9W8A7L7_9FUNG</name>
<protein>
    <submittedName>
        <fullName evidence="1">Uncharacterized protein</fullName>
    </submittedName>
</protein>
<dbReference type="EMBL" id="JANBPT010000237">
    <property type="protein sequence ID" value="KAJ1925147.1"/>
    <property type="molecule type" value="Genomic_DNA"/>
</dbReference>
<sequence>MASLSTLWRSAYPTVVVRASLRNYLTHPTWSVATLLPNHVTQSPTEPIDQATVQHLHRLANLELPTDAAAVEALRISINELNHFVSHVKELDLSDVEPLVTLTPERVIDVLDITNATHLVTNPSPSTPRARSPLLDHSQQVIDDYYVIQQPAGSDQIET</sequence>
<dbReference type="SUPFAM" id="SSF141000">
    <property type="entry name" value="Glu-tRNAGln amidotransferase C subunit"/>
    <property type="match status" value="1"/>
</dbReference>
<evidence type="ECO:0000313" key="2">
    <source>
        <dbReference type="Proteomes" id="UP001150569"/>
    </source>
</evidence>
<accession>A0A9W8A7L7</accession>
<dbReference type="Proteomes" id="UP001150569">
    <property type="component" value="Unassembled WGS sequence"/>
</dbReference>
<comment type="caution">
    <text evidence="1">The sequence shown here is derived from an EMBL/GenBank/DDBJ whole genome shotgun (WGS) entry which is preliminary data.</text>
</comment>
<keyword evidence="2" id="KW-1185">Reference proteome</keyword>
<evidence type="ECO:0000313" key="1">
    <source>
        <dbReference type="EMBL" id="KAJ1925147.1"/>
    </source>
</evidence>
<dbReference type="OrthoDB" id="5522061at2759"/>
<dbReference type="GO" id="GO:0006450">
    <property type="term" value="P:regulation of translational fidelity"/>
    <property type="evidence" value="ECO:0007669"/>
    <property type="project" value="InterPro"/>
</dbReference>
<organism evidence="1 2">
    <name type="scientific">Tieghemiomyces parasiticus</name>
    <dbReference type="NCBI Taxonomy" id="78921"/>
    <lineage>
        <taxon>Eukaryota</taxon>
        <taxon>Fungi</taxon>
        <taxon>Fungi incertae sedis</taxon>
        <taxon>Zoopagomycota</taxon>
        <taxon>Kickxellomycotina</taxon>
        <taxon>Dimargaritomycetes</taxon>
        <taxon>Dimargaritales</taxon>
        <taxon>Dimargaritaceae</taxon>
        <taxon>Tieghemiomyces</taxon>
    </lineage>
</organism>
<dbReference type="InterPro" id="IPR036113">
    <property type="entry name" value="Asp/Glu-ADT_sf_sub_c"/>
</dbReference>
<reference evidence="1" key="1">
    <citation type="submission" date="2022-07" db="EMBL/GenBank/DDBJ databases">
        <title>Phylogenomic reconstructions and comparative analyses of Kickxellomycotina fungi.</title>
        <authorList>
            <person name="Reynolds N.K."/>
            <person name="Stajich J.E."/>
            <person name="Barry K."/>
            <person name="Grigoriev I.V."/>
            <person name="Crous P."/>
            <person name="Smith M.E."/>
        </authorList>
    </citation>
    <scope>NUCLEOTIDE SEQUENCE</scope>
    <source>
        <strain evidence="1">RSA 861</strain>
    </source>
</reference>
<gene>
    <name evidence="1" type="ORF">IWQ60_004744</name>
</gene>